<organism evidence="3 4">
    <name type="scientific">Pseudolycoriella hygida</name>
    <dbReference type="NCBI Taxonomy" id="35572"/>
    <lineage>
        <taxon>Eukaryota</taxon>
        <taxon>Metazoa</taxon>
        <taxon>Ecdysozoa</taxon>
        <taxon>Arthropoda</taxon>
        <taxon>Hexapoda</taxon>
        <taxon>Insecta</taxon>
        <taxon>Pterygota</taxon>
        <taxon>Neoptera</taxon>
        <taxon>Endopterygota</taxon>
        <taxon>Diptera</taxon>
        <taxon>Nematocera</taxon>
        <taxon>Sciaroidea</taxon>
        <taxon>Sciaridae</taxon>
        <taxon>Pseudolycoriella</taxon>
    </lineage>
</organism>
<dbReference type="PROSITE" id="PS50835">
    <property type="entry name" value="IG_LIKE"/>
    <property type="match status" value="1"/>
</dbReference>
<dbReference type="InterPro" id="IPR036179">
    <property type="entry name" value="Ig-like_dom_sf"/>
</dbReference>
<evidence type="ECO:0000313" key="4">
    <source>
        <dbReference type="Proteomes" id="UP001151699"/>
    </source>
</evidence>
<dbReference type="OrthoDB" id="6419989at2759"/>
<keyword evidence="4" id="KW-1185">Reference proteome</keyword>
<evidence type="ECO:0000256" key="1">
    <source>
        <dbReference type="SAM" id="Phobius"/>
    </source>
</evidence>
<dbReference type="InterPro" id="IPR013783">
    <property type="entry name" value="Ig-like_fold"/>
</dbReference>
<dbReference type="PANTHER" id="PTHR21261:SF8">
    <property type="entry name" value="BEATEN PATH IA, ISOFORM B-RELATED"/>
    <property type="match status" value="1"/>
</dbReference>
<proteinExistence type="predicted"/>
<dbReference type="GO" id="GO:0008045">
    <property type="term" value="P:motor neuron axon guidance"/>
    <property type="evidence" value="ECO:0007669"/>
    <property type="project" value="TreeGrafter"/>
</dbReference>
<dbReference type="Proteomes" id="UP001151699">
    <property type="component" value="Chromosome A"/>
</dbReference>
<dbReference type="EMBL" id="WJQU01000001">
    <property type="protein sequence ID" value="KAJ6649860.1"/>
    <property type="molecule type" value="Genomic_DNA"/>
</dbReference>
<gene>
    <name evidence="3" type="ORF">Bhyg_05101</name>
</gene>
<comment type="caution">
    <text evidence="3">The sequence shown here is derived from an EMBL/GenBank/DDBJ whole genome shotgun (WGS) entry which is preliminary data.</text>
</comment>
<feature type="transmembrane region" description="Helical" evidence="1">
    <location>
        <begin position="284"/>
        <end position="304"/>
    </location>
</feature>
<reference evidence="3" key="1">
    <citation type="submission" date="2022-07" db="EMBL/GenBank/DDBJ databases">
        <authorList>
            <person name="Trinca V."/>
            <person name="Uliana J.V.C."/>
            <person name="Torres T.T."/>
            <person name="Ward R.J."/>
            <person name="Monesi N."/>
        </authorList>
    </citation>
    <scope>NUCLEOTIDE SEQUENCE</scope>
    <source>
        <strain evidence="3">HSMRA1968</strain>
        <tissue evidence="3">Whole embryos</tissue>
    </source>
</reference>
<keyword evidence="1" id="KW-0812">Transmembrane</keyword>
<evidence type="ECO:0000313" key="3">
    <source>
        <dbReference type="EMBL" id="KAJ6649860.1"/>
    </source>
</evidence>
<protein>
    <recommendedName>
        <fullName evidence="2">Ig-like domain-containing protein</fullName>
    </recommendedName>
</protein>
<dbReference type="AlphaFoldDB" id="A0A9Q0NGL3"/>
<name>A0A9Q0NGL3_9DIPT</name>
<feature type="domain" description="Ig-like" evidence="2">
    <location>
        <begin position="18"/>
        <end position="110"/>
    </location>
</feature>
<dbReference type="InterPro" id="IPR007110">
    <property type="entry name" value="Ig-like_dom"/>
</dbReference>
<dbReference type="FunFam" id="2.60.40.10:FF:000437">
    <property type="entry name" value="Beat-IIIc, isoform A"/>
    <property type="match status" value="1"/>
</dbReference>
<dbReference type="Gene3D" id="2.60.40.10">
    <property type="entry name" value="Immunoglobulins"/>
    <property type="match status" value="2"/>
</dbReference>
<accession>A0A9Q0NGL3</accession>
<evidence type="ECO:0000259" key="2">
    <source>
        <dbReference type="PROSITE" id="PS50835"/>
    </source>
</evidence>
<dbReference type="SUPFAM" id="SSF48726">
    <property type="entry name" value="Immunoglobulin"/>
    <property type="match status" value="1"/>
</dbReference>
<sequence>MDISLGLRDVRVTVPTAVRKGDDAHLICNYDLEGDTLYSVKWYKGRREFYRYTPKENPAMKIFPLPGIIVERLHSNASHVLLTTVEPNISGKFSCEVSADAPSFHTMIVSGEMEIVELPEQKPTITGIHSRYRQGDTLQGNCTSHYSKPAANLTWTINDVPAKVTMIKYYPPIKDATTDLELSVQEVNFLVTFLHFNNSQGRLKLKCTSRIHTIYETSVEKSIEEDRPKILASGTSGHNMNLYGPYDQPPQDNEQMMDQNNLHLTHYKTDMASSSSPLMLAKSLSSTALFFSALVLSIGLLFAFKRIEIGFKLEKENMRENKKINKLCETRRVLTDLLKF</sequence>
<dbReference type="PANTHER" id="PTHR21261">
    <property type="entry name" value="BEAT PROTEIN"/>
    <property type="match status" value="1"/>
</dbReference>
<keyword evidence="1" id="KW-0472">Membrane</keyword>
<keyword evidence="1" id="KW-1133">Transmembrane helix</keyword>